<keyword evidence="2" id="KW-1133">Transmembrane helix</keyword>
<accession>A0A7J0GFP2</accession>
<evidence type="ECO:0000256" key="2">
    <source>
        <dbReference type="SAM" id="Phobius"/>
    </source>
</evidence>
<proteinExistence type="predicted"/>
<feature type="region of interest" description="Disordered" evidence="1">
    <location>
        <begin position="71"/>
        <end position="125"/>
    </location>
</feature>
<protein>
    <submittedName>
        <fullName evidence="3">DNA-binding bromodomain-containing protein</fullName>
    </submittedName>
</protein>
<dbReference type="AlphaFoldDB" id="A0A7J0GFP2"/>
<dbReference type="Proteomes" id="UP000585474">
    <property type="component" value="Unassembled WGS sequence"/>
</dbReference>
<keyword evidence="4" id="KW-1185">Reference proteome</keyword>
<evidence type="ECO:0000256" key="1">
    <source>
        <dbReference type="SAM" id="MobiDB-lite"/>
    </source>
</evidence>
<gene>
    <name evidence="3" type="ORF">Acr_21g0001700</name>
</gene>
<comment type="caution">
    <text evidence="3">The sequence shown here is derived from an EMBL/GenBank/DDBJ whole genome shotgun (WGS) entry which is preliminary data.</text>
</comment>
<keyword evidence="2" id="KW-0812">Transmembrane</keyword>
<organism evidence="3 4">
    <name type="scientific">Actinidia rufa</name>
    <dbReference type="NCBI Taxonomy" id="165716"/>
    <lineage>
        <taxon>Eukaryota</taxon>
        <taxon>Viridiplantae</taxon>
        <taxon>Streptophyta</taxon>
        <taxon>Embryophyta</taxon>
        <taxon>Tracheophyta</taxon>
        <taxon>Spermatophyta</taxon>
        <taxon>Magnoliopsida</taxon>
        <taxon>eudicotyledons</taxon>
        <taxon>Gunneridae</taxon>
        <taxon>Pentapetalae</taxon>
        <taxon>asterids</taxon>
        <taxon>Ericales</taxon>
        <taxon>Actinidiaceae</taxon>
        <taxon>Actinidia</taxon>
    </lineage>
</organism>
<feature type="region of interest" description="Disordered" evidence="1">
    <location>
        <begin position="34"/>
        <end position="54"/>
    </location>
</feature>
<dbReference type="EMBL" id="BJWL01000021">
    <property type="protein sequence ID" value="GFZ09571.1"/>
    <property type="molecule type" value="Genomic_DNA"/>
</dbReference>
<dbReference type="OrthoDB" id="21449at2759"/>
<evidence type="ECO:0000313" key="4">
    <source>
        <dbReference type="Proteomes" id="UP000585474"/>
    </source>
</evidence>
<dbReference type="PANTHER" id="PTHR47809:SF2">
    <property type="entry name" value="DNA-BINDING BROMODOMAIN-CONTAINING PROTEIN"/>
    <property type="match status" value="1"/>
</dbReference>
<feature type="transmembrane region" description="Helical" evidence="2">
    <location>
        <begin position="261"/>
        <end position="283"/>
    </location>
</feature>
<keyword evidence="2" id="KW-0472">Membrane</keyword>
<dbReference type="GO" id="GO:0003677">
    <property type="term" value="F:DNA binding"/>
    <property type="evidence" value="ECO:0007669"/>
    <property type="project" value="UniProtKB-KW"/>
</dbReference>
<dbReference type="PANTHER" id="PTHR47809">
    <property type="entry name" value="DNA-BINDING BROMODOMAIN-CONTAINING PROTEIN"/>
    <property type="match status" value="1"/>
</dbReference>
<sequence length="353" mass="39454">MASEEGANEGSLNVCLYTQDDWIPVYYDNAEFDSRMQADTPQNDGNKRKQQEGFQNLEAVNAKMVESMSSFPETDAAAPANLSKKVRSKMDKSSRGCASSRLKPISNTELVHGGRPSQKDSKLPHQDPLYKEQELKTALPVIRKIMKMDAAEPFNVPIDPIALGIPRVKKNFTKFWTEAGLHWEQPQEINEPNPNLFDPNPNLTCAKPPARKSRTSNRPRRCSLAFDRPSRIRSGLNLSLAVAPWSSTALAVALLNLCRRSLVFIIVFAGEALMALALAMTFFDGEGHRRLWHVLDLGLSASGPHRLWHRQQGVVDLLCVTSMAWERFVCSEYALSQYALSSRSTVYALGHKL</sequence>
<feature type="transmembrane region" description="Helical" evidence="2">
    <location>
        <begin position="236"/>
        <end position="255"/>
    </location>
</feature>
<keyword evidence="3" id="KW-0238">DNA-binding</keyword>
<evidence type="ECO:0000313" key="3">
    <source>
        <dbReference type="EMBL" id="GFZ09571.1"/>
    </source>
</evidence>
<reference evidence="3 4" key="1">
    <citation type="submission" date="2019-07" db="EMBL/GenBank/DDBJ databases">
        <title>De Novo Assembly of kiwifruit Actinidia rufa.</title>
        <authorList>
            <person name="Sugita-Konishi S."/>
            <person name="Sato K."/>
            <person name="Mori E."/>
            <person name="Abe Y."/>
            <person name="Kisaki G."/>
            <person name="Hamano K."/>
            <person name="Suezawa K."/>
            <person name="Otani M."/>
            <person name="Fukuda T."/>
            <person name="Manabe T."/>
            <person name="Gomi K."/>
            <person name="Tabuchi M."/>
            <person name="Akimitsu K."/>
            <person name="Kataoka I."/>
        </authorList>
    </citation>
    <scope>NUCLEOTIDE SEQUENCE [LARGE SCALE GENOMIC DNA]</scope>
    <source>
        <strain evidence="4">cv. Fuchu</strain>
    </source>
</reference>
<name>A0A7J0GFP2_9ERIC</name>